<dbReference type="SUPFAM" id="SSF52540">
    <property type="entry name" value="P-loop containing nucleoside triphosphate hydrolases"/>
    <property type="match status" value="1"/>
</dbReference>
<name>D3SP54_THEAH</name>
<keyword evidence="3 10" id="KW-0819">tRNA processing</keyword>
<feature type="binding site" evidence="10">
    <location>
        <position position="247"/>
    </location>
    <ligand>
        <name>K(+)</name>
        <dbReference type="ChEBI" id="CHEBI:29103"/>
    </ligand>
</feature>
<proteinExistence type="inferred from homology"/>
<feature type="binding site" evidence="10">
    <location>
        <begin position="272"/>
        <end position="275"/>
    </location>
    <ligand>
        <name>GTP</name>
        <dbReference type="ChEBI" id="CHEBI:37565"/>
    </ligand>
</feature>
<dbReference type="GO" id="GO:0005525">
    <property type="term" value="F:GTP binding"/>
    <property type="evidence" value="ECO:0007669"/>
    <property type="project" value="UniProtKB-UniRule"/>
</dbReference>
<dbReference type="Proteomes" id="UP000002043">
    <property type="component" value="Chromosome"/>
</dbReference>
<dbReference type="PANTHER" id="PTHR42714:SF2">
    <property type="entry name" value="TRNA MODIFICATION GTPASE GTPBP3, MITOCHONDRIAL"/>
    <property type="match status" value="1"/>
</dbReference>
<evidence type="ECO:0000256" key="9">
    <source>
        <dbReference type="ARBA" id="ARBA00023134"/>
    </source>
</evidence>
<feature type="binding site" evidence="10">
    <location>
        <position position="228"/>
    </location>
    <ligand>
        <name>K(+)</name>
        <dbReference type="ChEBI" id="CHEBI:29103"/>
    </ligand>
</feature>
<keyword evidence="2 10" id="KW-0963">Cytoplasm</keyword>
<evidence type="ECO:0000256" key="3">
    <source>
        <dbReference type="ARBA" id="ARBA00022694"/>
    </source>
</evidence>
<comment type="subcellular location">
    <subcellularLocation>
        <location evidence="10">Cytoplasm</location>
    </subcellularLocation>
</comment>
<keyword evidence="9 10" id="KW-0342">GTP-binding</keyword>
<feature type="binding site" evidence="10">
    <location>
        <begin position="247"/>
        <end position="253"/>
    </location>
    <ligand>
        <name>GTP</name>
        <dbReference type="ChEBI" id="CHEBI:37565"/>
    </ligand>
</feature>
<feature type="binding site" evidence="10">
    <location>
        <position position="450"/>
    </location>
    <ligand>
        <name>(6S)-5-formyl-5,6,7,8-tetrahydrofolate</name>
        <dbReference type="ChEBI" id="CHEBI:57457"/>
    </ligand>
</feature>
<feature type="binding site" evidence="10">
    <location>
        <position position="83"/>
    </location>
    <ligand>
        <name>(6S)-5-formyl-5,6,7,8-tetrahydrofolate</name>
        <dbReference type="ChEBI" id="CHEBI:57457"/>
    </ligand>
</feature>
<comment type="subunit">
    <text evidence="10">Homodimer. Heterotetramer of two MnmE and two MnmG subunits.</text>
</comment>
<feature type="binding site" evidence="10">
    <location>
        <position position="122"/>
    </location>
    <ligand>
        <name>(6S)-5-formyl-5,6,7,8-tetrahydrofolate</name>
        <dbReference type="ChEBI" id="CHEBI:57457"/>
    </ligand>
</feature>
<dbReference type="CDD" id="cd14858">
    <property type="entry name" value="TrmE_N"/>
    <property type="match status" value="1"/>
</dbReference>
<dbReference type="GO" id="GO:0030488">
    <property type="term" value="P:tRNA methylation"/>
    <property type="evidence" value="ECO:0007669"/>
    <property type="project" value="TreeGrafter"/>
</dbReference>
<dbReference type="GO" id="GO:0005829">
    <property type="term" value="C:cytosol"/>
    <property type="evidence" value="ECO:0007669"/>
    <property type="project" value="TreeGrafter"/>
</dbReference>
<dbReference type="InterPro" id="IPR027368">
    <property type="entry name" value="MnmE_dom2"/>
</dbReference>
<keyword evidence="4 10" id="KW-0479">Metal-binding</keyword>
<comment type="cofactor">
    <cofactor evidence="10">
        <name>K(+)</name>
        <dbReference type="ChEBI" id="CHEBI:29103"/>
    </cofactor>
    <text evidence="10">Binds 1 potassium ion per subunit.</text>
</comment>
<dbReference type="InterPro" id="IPR027417">
    <property type="entry name" value="P-loop_NTPase"/>
</dbReference>
<dbReference type="NCBIfam" id="NF003661">
    <property type="entry name" value="PRK05291.1-3"/>
    <property type="match status" value="1"/>
</dbReference>
<evidence type="ECO:0000256" key="6">
    <source>
        <dbReference type="ARBA" id="ARBA00022801"/>
    </source>
</evidence>
<dbReference type="GO" id="GO:0003924">
    <property type="term" value="F:GTPase activity"/>
    <property type="evidence" value="ECO:0007669"/>
    <property type="project" value="UniProtKB-UniRule"/>
</dbReference>
<feature type="binding site" evidence="10">
    <location>
        <position position="249"/>
    </location>
    <ligand>
        <name>K(+)</name>
        <dbReference type="ChEBI" id="CHEBI:29103"/>
    </ligand>
</feature>
<feature type="binding site" evidence="10">
    <location>
        <begin position="228"/>
        <end position="233"/>
    </location>
    <ligand>
        <name>GTP</name>
        <dbReference type="ChEBI" id="CHEBI:37565"/>
    </ligand>
</feature>
<dbReference type="OrthoDB" id="9805918at2"/>
<feature type="binding site" evidence="10">
    <location>
        <position position="232"/>
    </location>
    <ligand>
        <name>Mg(2+)</name>
        <dbReference type="ChEBI" id="CHEBI:18420"/>
    </ligand>
</feature>
<comment type="function">
    <text evidence="10">Exhibits a very high intrinsic GTPase hydrolysis rate. Involved in the addition of a carboxymethylaminomethyl (cmnm) group at the wobble position (U34) of certain tRNAs, forming tRNA-cmnm(5)s(2)U34.</text>
</comment>
<dbReference type="STRING" id="638303.Thal_0306"/>
<dbReference type="FunFam" id="3.40.50.300:FF:001376">
    <property type="entry name" value="tRNA modification GTPase MnmE"/>
    <property type="match status" value="1"/>
</dbReference>
<dbReference type="NCBIfam" id="TIGR00231">
    <property type="entry name" value="small_GTP"/>
    <property type="match status" value="1"/>
</dbReference>
<dbReference type="Pfam" id="PF10396">
    <property type="entry name" value="TrmE_N"/>
    <property type="match status" value="1"/>
</dbReference>
<dbReference type="HOGENOM" id="CLU_019624_4_1_0"/>
<keyword evidence="7 10" id="KW-0460">Magnesium</keyword>
<evidence type="ECO:0000256" key="4">
    <source>
        <dbReference type="ARBA" id="ARBA00022723"/>
    </source>
</evidence>
<organism evidence="13 14">
    <name type="scientific">Thermocrinis albus (strain DSM 14484 / JCM 11386 / HI 11/12)</name>
    <dbReference type="NCBI Taxonomy" id="638303"/>
    <lineage>
        <taxon>Bacteria</taxon>
        <taxon>Pseudomonadati</taxon>
        <taxon>Aquificota</taxon>
        <taxon>Aquificia</taxon>
        <taxon>Aquificales</taxon>
        <taxon>Aquificaceae</taxon>
        <taxon>Thermocrinis</taxon>
    </lineage>
</organism>
<dbReference type="EC" id="3.6.-.-" evidence="10"/>
<evidence type="ECO:0000313" key="13">
    <source>
        <dbReference type="EMBL" id="ADC88941.1"/>
    </source>
</evidence>
<dbReference type="NCBIfam" id="TIGR00450">
    <property type="entry name" value="mnmE_trmE_thdF"/>
    <property type="match status" value="1"/>
</dbReference>
<evidence type="ECO:0000259" key="12">
    <source>
        <dbReference type="PROSITE" id="PS51709"/>
    </source>
</evidence>
<sequence length="450" mass="49960">MIRQREPIVALATPYGESAIGVLRLSGKGVLEKIKPFLKLKGAVKPRYAHLVTLVDEEGREIDEGILVFYPSPKSYTGEDMIELSLHGNPLILHRALELFLSAGIRLAEPGEFTRRAFLNGKMDLLQAEAVADLIGARTELAVRCALRQLRGELSDRIERIRSQLLELIAYVEADIEFSEQDIPTLSREEILKRLEDLIKDLEDLLATARVGNFLRKGLNLAIVGKPNVGKSSLFNALLGSQRAIVTDIPGTTRDFLQEQWNIGGIPINLVDTAGIRTTTDPVEQMGVQRSIEKLGSAHIVLLVVDGSKPLEEEDLSIYSMVKDKDHIVVLNKKDLGVCEDTAKAFPEFVMVSAKTGDGLEDLRKEILRRAGFYTAEGGSIYVSARHANLLQNSLSVIKLVYQQLREQDISPEILMLYLREAVHYLEEVIGTVTTEDVLDSIFSSFCIGK</sequence>
<evidence type="ECO:0000256" key="7">
    <source>
        <dbReference type="ARBA" id="ARBA00022842"/>
    </source>
</evidence>
<evidence type="ECO:0000256" key="8">
    <source>
        <dbReference type="ARBA" id="ARBA00022958"/>
    </source>
</evidence>
<dbReference type="InterPro" id="IPR006073">
    <property type="entry name" value="GTP-bd"/>
</dbReference>
<dbReference type="Gene3D" id="1.20.120.430">
    <property type="entry name" value="tRNA modification GTPase MnmE domain 2"/>
    <property type="match status" value="1"/>
</dbReference>
<dbReference type="GO" id="GO:0046872">
    <property type="term" value="F:metal ion binding"/>
    <property type="evidence" value="ECO:0007669"/>
    <property type="project" value="UniProtKB-KW"/>
</dbReference>
<protein>
    <recommendedName>
        <fullName evidence="10">tRNA modification GTPase MnmE</fullName>
        <ecNumber evidence="10">3.6.-.-</ecNumber>
    </recommendedName>
</protein>
<dbReference type="Pfam" id="PF12631">
    <property type="entry name" value="MnmE_helical"/>
    <property type="match status" value="1"/>
</dbReference>
<dbReference type="HAMAP" id="MF_00379">
    <property type="entry name" value="GTPase_MnmE"/>
    <property type="match status" value="1"/>
</dbReference>
<evidence type="ECO:0000256" key="11">
    <source>
        <dbReference type="RuleBase" id="RU003313"/>
    </source>
</evidence>
<dbReference type="InterPro" id="IPR005225">
    <property type="entry name" value="Small_GTP-bd"/>
</dbReference>
<evidence type="ECO:0000256" key="10">
    <source>
        <dbReference type="HAMAP-Rule" id="MF_00379"/>
    </source>
</evidence>
<keyword evidence="8 10" id="KW-0630">Potassium</keyword>
<dbReference type="InterPro" id="IPR031168">
    <property type="entry name" value="G_TrmE"/>
</dbReference>
<dbReference type="GO" id="GO:0002098">
    <property type="term" value="P:tRNA wobble uridine modification"/>
    <property type="evidence" value="ECO:0007669"/>
    <property type="project" value="TreeGrafter"/>
</dbReference>
<dbReference type="CDD" id="cd04164">
    <property type="entry name" value="trmE"/>
    <property type="match status" value="1"/>
</dbReference>
<dbReference type="PANTHER" id="PTHR42714">
    <property type="entry name" value="TRNA MODIFICATION GTPASE GTPBP3"/>
    <property type="match status" value="1"/>
</dbReference>
<dbReference type="PROSITE" id="PS51709">
    <property type="entry name" value="G_TRME"/>
    <property type="match status" value="1"/>
</dbReference>
<dbReference type="Gene3D" id="3.40.50.300">
    <property type="entry name" value="P-loop containing nucleotide triphosphate hydrolases"/>
    <property type="match status" value="1"/>
</dbReference>
<comment type="caution">
    <text evidence="10">Lacks conserved residue(s) required for the propagation of feature annotation.</text>
</comment>
<dbReference type="eggNOG" id="COG0486">
    <property type="taxonomic scope" value="Bacteria"/>
</dbReference>
<feature type="binding site" evidence="10">
    <location>
        <position position="24"/>
    </location>
    <ligand>
        <name>(6S)-5-formyl-5,6,7,8-tetrahydrofolate</name>
        <dbReference type="ChEBI" id="CHEBI:57457"/>
    </ligand>
</feature>
<keyword evidence="5 10" id="KW-0547">Nucleotide-binding</keyword>
<accession>D3SP54</accession>
<dbReference type="RefSeq" id="WP_012991348.1">
    <property type="nucleotide sequence ID" value="NC_013894.1"/>
</dbReference>
<evidence type="ECO:0000256" key="1">
    <source>
        <dbReference type="ARBA" id="ARBA00011043"/>
    </source>
</evidence>
<comment type="similarity">
    <text evidence="1 10 11">Belongs to the TRAFAC class TrmE-Era-EngA-EngB-Septin-like GTPase superfamily. TrmE GTPase family.</text>
</comment>
<evidence type="ECO:0000256" key="5">
    <source>
        <dbReference type="ARBA" id="ARBA00022741"/>
    </source>
</evidence>
<reference evidence="14" key="1">
    <citation type="journal article" date="2010" name="Stand. Genomic Sci.">
        <title>Complete genome sequence of Thermocrinis albus type strain (HI 11/12T).</title>
        <authorList>
            <person name="Wirth R."/>
            <person name="Sikorski J."/>
            <person name="Brambilla E."/>
            <person name="Misra M."/>
            <person name="Lapidus A."/>
            <person name="Copeland A."/>
            <person name="Nolan M."/>
            <person name="Lucas S."/>
            <person name="Chen F."/>
            <person name="Tice H."/>
            <person name="Cheng J.F."/>
            <person name="Han C."/>
            <person name="Detter J.C."/>
            <person name="Tapia R."/>
            <person name="Bruce D."/>
            <person name="Goodwin L."/>
            <person name="Pitluck S."/>
            <person name="Pati A."/>
            <person name="Anderson I."/>
            <person name="Ivanova N."/>
            <person name="Mavromatis K."/>
            <person name="Mikhailova N."/>
            <person name="Chen A."/>
            <person name="Palaniappan K."/>
            <person name="Bilek Y."/>
            <person name="Hader T."/>
            <person name="Land M."/>
            <person name="Hauser L."/>
            <person name="Chang Y.J."/>
            <person name="Jeffries C.D."/>
            <person name="Tindall B.J."/>
            <person name="Rohde M."/>
            <person name="Goker M."/>
            <person name="Bristow J."/>
            <person name="Eisen J.A."/>
            <person name="Markowitz V."/>
            <person name="Hugenholtz P."/>
            <person name="Kyrpides N.C."/>
            <person name="Klenk H.P."/>
        </authorList>
    </citation>
    <scope>NUCLEOTIDE SEQUENCE [LARGE SCALE GENOMIC DNA]</scope>
    <source>
        <strain evidence="14">DSM 14484 / JCM 11386 / HI 11/12</strain>
    </source>
</reference>
<feature type="binding site" evidence="10">
    <location>
        <position position="253"/>
    </location>
    <ligand>
        <name>Mg(2+)</name>
        <dbReference type="ChEBI" id="CHEBI:18420"/>
    </ligand>
</feature>
<evidence type="ECO:0000256" key="2">
    <source>
        <dbReference type="ARBA" id="ARBA00022490"/>
    </source>
</evidence>
<dbReference type="EMBL" id="CP001931">
    <property type="protein sequence ID" value="ADC88941.1"/>
    <property type="molecule type" value="Genomic_DNA"/>
</dbReference>
<gene>
    <name evidence="10" type="primary">mnmE</name>
    <name evidence="10" type="synonym">trmE</name>
    <name evidence="13" type="ordered locus">Thal_0306</name>
</gene>
<dbReference type="AlphaFoldDB" id="D3SP54"/>
<dbReference type="InterPro" id="IPR004520">
    <property type="entry name" value="GTPase_MnmE"/>
</dbReference>
<dbReference type="Gene3D" id="3.30.1360.120">
    <property type="entry name" value="Probable tRNA modification gtpase trme, domain 1"/>
    <property type="match status" value="1"/>
</dbReference>
<keyword evidence="14" id="KW-1185">Reference proteome</keyword>
<keyword evidence="6 10" id="KW-0378">Hydrolase</keyword>
<feature type="binding site" evidence="10">
    <location>
        <position position="252"/>
    </location>
    <ligand>
        <name>K(+)</name>
        <dbReference type="ChEBI" id="CHEBI:29103"/>
    </ligand>
</feature>
<dbReference type="Pfam" id="PF01926">
    <property type="entry name" value="MMR_HSR1"/>
    <property type="match status" value="1"/>
</dbReference>
<dbReference type="InterPro" id="IPR025867">
    <property type="entry name" value="MnmE_helical"/>
</dbReference>
<dbReference type="InterPro" id="IPR018948">
    <property type="entry name" value="GTP-bd_TrmE_N"/>
</dbReference>
<feature type="domain" description="TrmE-type G" evidence="12">
    <location>
        <begin position="218"/>
        <end position="372"/>
    </location>
</feature>
<dbReference type="KEGG" id="tal:Thal_0306"/>
<dbReference type="InterPro" id="IPR027266">
    <property type="entry name" value="TrmE/GcvT-like"/>
</dbReference>
<evidence type="ECO:0000313" key="14">
    <source>
        <dbReference type="Proteomes" id="UP000002043"/>
    </source>
</evidence>